<dbReference type="OrthoDB" id="9812656at2"/>
<name>A0A3A6QJ64_9VIBR</name>
<comment type="caution">
    <text evidence="2">The sequence shown here is derived from an EMBL/GenBank/DDBJ whole genome shotgun (WGS) entry which is preliminary data.</text>
</comment>
<sequence length="134" mass="15122">MIDVIGLDHLVLRTNKLEAMLVFYRDVLHCPIERSLPLPIGLIQLRAGNALIDIVTLDGDLGRDGGNPPQQNGRNVDHFCLQIASFDEKELLQYLQSHHIKVQPFAERYGAQGYGRSIYIHDPEGNIVELKPVR</sequence>
<dbReference type="PANTHER" id="PTHR21366">
    <property type="entry name" value="GLYOXALASE FAMILY PROTEIN"/>
    <property type="match status" value="1"/>
</dbReference>
<evidence type="ECO:0000313" key="2">
    <source>
        <dbReference type="EMBL" id="RJX70950.1"/>
    </source>
</evidence>
<evidence type="ECO:0000259" key="1">
    <source>
        <dbReference type="PROSITE" id="PS51819"/>
    </source>
</evidence>
<accession>A0A3A6QJ64</accession>
<dbReference type="Gene3D" id="3.10.180.10">
    <property type="entry name" value="2,3-Dihydroxybiphenyl 1,2-Dioxygenase, domain 1"/>
    <property type="match status" value="1"/>
</dbReference>
<dbReference type="SUPFAM" id="SSF54593">
    <property type="entry name" value="Glyoxalase/Bleomycin resistance protein/Dihydroxybiphenyl dioxygenase"/>
    <property type="match status" value="1"/>
</dbReference>
<dbReference type="InterPro" id="IPR037523">
    <property type="entry name" value="VOC_core"/>
</dbReference>
<gene>
    <name evidence="2" type="ORF">DZ860_11490</name>
</gene>
<dbReference type="AlphaFoldDB" id="A0A3A6QJ64"/>
<dbReference type="InterPro" id="IPR029068">
    <property type="entry name" value="Glyas_Bleomycin-R_OHBP_Dase"/>
</dbReference>
<dbReference type="InterPro" id="IPR004360">
    <property type="entry name" value="Glyas_Fos-R_dOase_dom"/>
</dbReference>
<dbReference type="Pfam" id="PF00903">
    <property type="entry name" value="Glyoxalase"/>
    <property type="match status" value="1"/>
</dbReference>
<dbReference type="PROSITE" id="PS51819">
    <property type="entry name" value="VOC"/>
    <property type="match status" value="1"/>
</dbReference>
<evidence type="ECO:0000313" key="3">
    <source>
        <dbReference type="Proteomes" id="UP000273252"/>
    </source>
</evidence>
<feature type="domain" description="VOC" evidence="1">
    <location>
        <begin position="6"/>
        <end position="133"/>
    </location>
</feature>
<dbReference type="EMBL" id="QVMU01000009">
    <property type="protein sequence ID" value="RJX70950.1"/>
    <property type="molecule type" value="Genomic_DNA"/>
</dbReference>
<protein>
    <submittedName>
        <fullName evidence="2">VOC family protein</fullName>
    </submittedName>
</protein>
<dbReference type="InterPro" id="IPR050383">
    <property type="entry name" value="GlyoxalaseI/FosfomycinResist"/>
</dbReference>
<dbReference type="Proteomes" id="UP000273252">
    <property type="component" value="Unassembled WGS sequence"/>
</dbReference>
<dbReference type="RefSeq" id="WP_120031387.1">
    <property type="nucleotide sequence ID" value="NZ_QVMU01000009.1"/>
</dbReference>
<keyword evidence="3" id="KW-1185">Reference proteome</keyword>
<organism evidence="2 3">
    <name type="scientific">Vibrio sinensis</name>
    <dbReference type="NCBI Taxonomy" id="2302434"/>
    <lineage>
        <taxon>Bacteria</taxon>
        <taxon>Pseudomonadati</taxon>
        <taxon>Pseudomonadota</taxon>
        <taxon>Gammaproteobacteria</taxon>
        <taxon>Vibrionales</taxon>
        <taxon>Vibrionaceae</taxon>
        <taxon>Vibrio</taxon>
    </lineage>
</organism>
<dbReference type="PANTHER" id="PTHR21366:SF14">
    <property type="entry name" value="GLYOXALASE DOMAIN-CONTAINING PROTEIN 5"/>
    <property type="match status" value="1"/>
</dbReference>
<proteinExistence type="predicted"/>
<reference evidence="2 3" key="1">
    <citation type="submission" date="2018-08" db="EMBL/GenBank/DDBJ databases">
        <title>Vibrio isolated from the Eastern China Marginal Seas.</title>
        <authorList>
            <person name="Li Y."/>
        </authorList>
    </citation>
    <scope>NUCLEOTIDE SEQUENCE [LARGE SCALE GENOMIC DNA]</scope>
    <source>
        <strain evidence="2 3">BEI233</strain>
    </source>
</reference>